<dbReference type="Proteomes" id="UP001292079">
    <property type="component" value="Unassembled WGS sequence"/>
</dbReference>
<reference evidence="2" key="1">
    <citation type="submission" date="2022-04" db="EMBL/GenBank/DDBJ databases">
        <authorList>
            <person name="Xu L."/>
            <person name="Lv Z."/>
        </authorList>
    </citation>
    <scope>NUCLEOTIDE SEQUENCE</scope>
    <source>
        <strain evidence="2">LV_2022a</strain>
    </source>
</reference>
<feature type="compositionally biased region" description="Polar residues" evidence="1">
    <location>
        <begin position="11"/>
        <end position="21"/>
    </location>
</feature>
<comment type="caution">
    <text evidence="2">The sequence shown here is derived from an EMBL/GenBank/DDBJ whole genome shotgun (WGS) entry which is preliminary data.</text>
</comment>
<sequence length="215" mass="24271">MGLAESKVSAFASTTSTSEYNKSYGEESQERFLKNDEKHEIEIIDRKFNNTFGDNQDNNLMTKSTILRKTISNTNKPNKIYYSVDNSLECVKQPSLLLRNSLNSSYVTNHCNQTRKQAPTIRSIQKPLVSNISSSSTCNIDTNNNTCRLPTAKLTKTPSPQKPSSNGMRSKVSSEWSDTPEMNSRQSHINHNCRPQSNLLSTEKTGLLHKDMIEF</sequence>
<feature type="region of interest" description="Disordered" evidence="1">
    <location>
        <begin position="1"/>
        <end position="31"/>
    </location>
</feature>
<reference evidence="2" key="2">
    <citation type="journal article" date="2023" name="Infect Dis Poverty">
        <title>Chromosome-scale genome of the human blood fluke Schistosoma mekongi and its implications for public health.</title>
        <authorList>
            <person name="Zhou M."/>
            <person name="Xu L."/>
            <person name="Xu D."/>
            <person name="Chen W."/>
            <person name="Khan J."/>
            <person name="Hu Y."/>
            <person name="Huang H."/>
            <person name="Wei H."/>
            <person name="Zhang Y."/>
            <person name="Chusongsang P."/>
            <person name="Tanasarnprasert K."/>
            <person name="Hu X."/>
            <person name="Limpanont Y."/>
            <person name="Lv Z."/>
        </authorList>
    </citation>
    <scope>NUCLEOTIDE SEQUENCE</scope>
    <source>
        <strain evidence="2">LV_2022a</strain>
    </source>
</reference>
<keyword evidence="3" id="KW-1185">Reference proteome</keyword>
<evidence type="ECO:0000256" key="1">
    <source>
        <dbReference type="SAM" id="MobiDB-lite"/>
    </source>
</evidence>
<gene>
    <name evidence="2" type="ORF">MN116_001336</name>
</gene>
<accession>A0AAE1ZL40</accession>
<dbReference type="EMBL" id="JALJAT010000001">
    <property type="protein sequence ID" value="KAK4476116.1"/>
    <property type="molecule type" value="Genomic_DNA"/>
</dbReference>
<proteinExistence type="predicted"/>
<feature type="region of interest" description="Disordered" evidence="1">
    <location>
        <begin position="149"/>
        <end position="197"/>
    </location>
</feature>
<protein>
    <submittedName>
        <fullName evidence="2">Uncharacterized protein</fullName>
    </submittedName>
</protein>
<evidence type="ECO:0000313" key="3">
    <source>
        <dbReference type="Proteomes" id="UP001292079"/>
    </source>
</evidence>
<organism evidence="2 3">
    <name type="scientific">Schistosoma mekongi</name>
    <name type="common">Parasitic worm</name>
    <dbReference type="NCBI Taxonomy" id="38744"/>
    <lineage>
        <taxon>Eukaryota</taxon>
        <taxon>Metazoa</taxon>
        <taxon>Spiralia</taxon>
        <taxon>Lophotrochozoa</taxon>
        <taxon>Platyhelminthes</taxon>
        <taxon>Trematoda</taxon>
        <taxon>Digenea</taxon>
        <taxon>Strigeidida</taxon>
        <taxon>Schistosomatoidea</taxon>
        <taxon>Schistosomatidae</taxon>
        <taxon>Schistosoma</taxon>
    </lineage>
</organism>
<name>A0AAE1ZL40_SCHME</name>
<dbReference type="AlphaFoldDB" id="A0AAE1ZL40"/>
<evidence type="ECO:0000313" key="2">
    <source>
        <dbReference type="EMBL" id="KAK4476116.1"/>
    </source>
</evidence>